<evidence type="ECO:0000256" key="1">
    <source>
        <dbReference type="SAM" id="SignalP"/>
    </source>
</evidence>
<evidence type="ECO:0000313" key="3">
    <source>
        <dbReference type="Proteomes" id="UP000249008"/>
    </source>
</evidence>
<dbReference type="EMBL" id="LS483487">
    <property type="protein sequence ID" value="SQJ10788.1"/>
    <property type="molecule type" value="Genomic_DNA"/>
</dbReference>
<evidence type="ECO:0000313" key="2">
    <source>
        <dbReference type="EMBL" id="SQJ10788.1"/>
    </source>
</evidence>
<sequence>MRKLALLLGSLLVVASASAKEVVPAPVVVEEAPVQVIEKEVIVYRDKEEGFRPNGYVDLQYRWYGETEGQEDAFKSANGTTAGNGNWNGANNYSRIQLQGKINLTEKQALEYRIREYNSTSTHANGEDGTDTRLRYFYNHGNLGDSKVNLTSRLHYRDREDVAGAQEVEYQARFNFAEYMFNNDFVKTTNFMVAPKYKYVWGEGNDDDYDNRLGVDLYTMHEFPWGFSFELNVYADQHFYGKDQFFNGTNKMDDKNFTVSVEAFLYNTQNLYTSADGKVSVDFNFEGGYDTYEWSSNKKYGTPYCNGKYDAEYHAANDSYSSLTGKKVLAKGIGTDNESYSLYALPTVQLNYQATPSVKVYVAAGAEYRNWAIKNESSATNWRWQPTVFAGFRTTF</sequence>
<dbReference type="AlphaFoldDB" id="A0AAX2JCZ7"/>
<organism evidence="2 3">
    <name type="scientific">Fusobacterium ulcerans</name>
    <dbReference type="NCBI Taxonomy" id="861"/>
    <lineage>
        <taxon>Bacteria</taxon>
        <taxon>Fusobacteriati</taxon>
        <taxon>Fusobacteriota</taxon>
        <taxon>Fusobacteriia</taxon>
        <taxon>Fusobacteriales</taxon>
        <taxon>Fusobacteriaceae</taxon>
        <taxon>Fusobacterium</taxon>
    </lineage>
</organism>
<protein>
    <recommendedName>
        <fullName evidence="4">Porin</fullName>
    </recommendedName>
</protein>
<feature type="signal peptide" evidence="1">
    <location>
        <begin position="1"/>
        <end position="19"/>
    </location>
</feature>
<dbReference type="KEGG" id="ful:C4N20_03010"/>
<gene>
    <name evidence="2" type="ORF">NCTC12112_02484</name>
</gene>
<dbReference type="Proteomes" id="UP000249008">
    <property type="component" value="Chromosome 1"/>
</dbReference>
<keyword evidence="1" id="KW-0732">Signal</keyword>
<name>A0AAX2JCZ7_9FUSO</name>
<feature type="chain" id="PRO_5043679478" description="Porin" evidence="1">
    <location>
        <begin position="20"/>
        <end position="396"/>
    </location>
</feature>
<reference evidence="2 3" key="1">
    <citation type="submission" date="2018-06" db="EMBL/GenBank/DDBJ databases">
        <authorList>
            <consortium name="Pathogen Informatics"/>
            <person name="Doyle S."/>
        </authorList>
    </citation>
    <scope>NUCLEOTIDE SEQUENCE [LARGE SCALE GENOMIC DNA]</scope>
    <source>
        <strain evidence="2 3">NCTC12112</strain>
    </source>
</reference>
<proteinExistence type="predicted"/>
<dbReference type="GeneID" id="78453765"/>
<evidence type="ECO:0008006" key="4">
    <source>
        <dbReference type="Google" id="ProtNLM"/>
    </source>
</evidence>
<accession>A0AAX2JCZ7</accession>
<dbReference type="RefSeq" id="WP_005981006.1">
    <property type="nucleotide sequence ID" value="NZ_CABKNW010000005.1"/>
</dbReference>